<evidence type="ECO:0000256" key="3">
    <source>
        <dbReference type="ARBA" id="ARBA00023163"/>
    </source>
</evidence>
<gene>
    <name evidence="6" type="ORF">GGQ68_004261</name>
</gene>
<dbReference type="EMBL" id="JACIEJ010000013">
    <property type="protein sequence ID" value="MBB3987907.1"/>
    <property type="molecule type" value="Genomic_DNA"/>
</dbReference>
<sequence length="196" mass="21321">MGRSSVEQALQNRARIVEEASRLFRERGVEAVSVSDIMAAAGMTVGGFYKHFASKEVLVREACALSFEQAAQVWQKLTSDRPEAGAIVEHYFRERPAHQTCPVLAFAPHVSAADTAHPAREAYSRGVEALLSGFLSQIGTSEHSEIPEEAQILFAAMIGAQLLAQASDNADWATALQQAVSRRARKQTHADERTSA</sequence>
<dbReference type="Pfam" id="PF00440">
    <property type="entry name" value="TetR_N"/>
    <property type="match status" value="1"/>
</dbReference>
<accession>A0A7W6DRZ9</accession>
<evidence type="ECO:0000256" key="2">
    <source>
        <dbReference type="ARBA" id="ARBA00023125"/>
    </source>
</evidence>
<evidence type="ECO:0000313" key="7">
    <source>
        <dbReference type="Proteomes" id="UP000541426"/>
    </source>
</evidence>
<dbReference type="PANTHER" id="PTHR47506:SF7">
    <property type="entry name" value="TRANSCRIPTIONAL REGULATORY PROTEIN"/>
    <property type="match status" value="1"/>
</dbReference>
<feature type="DNA-binding region" description="H-T-H motif" evidence="4">
    <location>
        <begin position="33"/>
        <end position="52"/>
    </location>
</feature>
<dbReference type="AlphaFoldDB" id="A0A7W6DRZ9"/>
<dbReference type="Proteomes" id="UP000541426">
    <property type="component" value="Unassembled WGS sequence"/>
</dbReference>
<name>A0A7W6DRZ9_9RHOB</name>
<keyword evidence="2 4" id="KW-0238">DNA-binding</keyword>
<dbReference type="InterPro" id="IPR001647">
    <property type="entry name" value="HTH_TetR"/>
</dbReference>
<evidence type="ECO:0000259" key="5">
    <source>
        <dbReference type="PROSITE" id="PS50977"/>
    </source>
</evidence>
<evidence type="ECO:0000256" key="4">
    <source>
        <dbReference type="PROSITE-ProRule" id="PRU00335"/>
    </source>
</evidence>
<keyword evidence="3" id="KW-0804">Transcription</keyword>
<dbReference type="InterPro" id="IPR036271">
    <property type="entry name" value="Tet_transcr_reg_TetR-rel_C_sf"/>
</dbReference>
<proteinExistence type="predicted"/>
<dbReference type="InterPro" id="IPR009057">
    <property type="entry name" value="Homeodomain-like_sf"/>
</dbReference>
<dbReference type="PRINTS" id="PR00455">
    <property type="entry name" value="HTHTETR"/>
</dbReference>
<keyword evidence="7" id="KW-1185">Reference proteome</keyword>
<evidence type="ECO:0000313" key="6">
    <source>
        <dbReference type="EMBL" id="MBB3987907.1"/>
    </source>
</evidence>
<keyword evidence="1" id="KW-0805">Transcription regulation</keyword>
<comment type="caution">
    <text evidence="6">The sequence shown here is derived from an EMBL/GenBank/DDBJ whole genome shotgun (WGS) entry which is preliminary data.</text>
</comment>
<dbReference type="RefSeq" id="WP_183969307.1">
    <property type="nucleotide sequence ID" value="NZ_JACIEJ010000013.1"/>
</dbReference>
<dbReference type="SUPFAM" id="SSF48498">
    <property type="entry name" value="Tetracyclin repressor-like, C-terminal domain"/>
    <property type="match status" value="1"/>
</dbReference>
<dbReference type="PANTHER" id="PTHR47506">
    <property type="entry name" value="TRANSCRIPTIONAL REGULATORY PROTEIN"/>
    <property type="match status" value="1"/>
</dbReference>
<dbReference type="GO" id="GO:0003677">
    <property type="term" value="F:DNA binding"/>
    <property type="evidence" value="ECO:0007669"/>
    <property type="project" value="UniProtKB-UniRule"/>
</dbReference>
<organism evidence="6 7">
    <name type="scientific">Sagittula marina</name>
    <dbReference type="NCBI Taxonomy" id="943940"/>
    <lineage>
        <taxon>Bacteria</taxon>
        <taxon>Pseudomonadati</taxon>
        <taxon>Pseudomonadota</taxon>
        <taxon>Alphaproteobacteria</taxon>
        <taxon>Rhodobacterales</taxon>
        <taxon>Roseobacteraceae</taxon>
        <taxon>Sagittula</taxon>
    </lineage>
</organism>
<dbReference type="Gene3D" id="1.10.357.10">
    <property type="entry name" value="Tetracycline Repressor, domain 2"/>
    <property type="match status" value="1"/>
</dbReference>
<reference evidence="6 7" key="1">
    <citation type="submission" date="2020-08" db="EMBL/GenBank/DDBJ databases">
        <title>Genomic Encyclopedia of Type Strains, Phase IV (KMG-IV): sequencing the most valuable type-strain genomes for metagenomic binning, comparative biology and taxonomic classification.</title>
        <authorList>
            <person name="Goeker M."/>
        </authorList>
    </citation>
    <scope>NUCLEOTIDE SEQUENCE [LARGE SCALE GENOMIC DNA]</scope>
    <source>
        <strain evidence="6 7">DSM 102235</strain>
    </source>
</reference>
<evidence type="ECO:0000256" key="1">
    <source>
        <dbReference type="ARBA" id="ARBA00023015"/>
    </source>
</evidence>
<protein>
    <submittedName>
        <fullName evidence="6">TetR/AcrR family transcriptional repressor of nem operon</fullName>
    </submittedName>
</protein>
<dbReference type="SUPFAM" id="SSF46689">
    <property type="entry name" value="Homeodomain-like"/>
    <property type="match status" value="1"/>
</dbReference>
<dbReference type="PROSITE" id="PS50977">
    <property type="entry name" value="HTH_TETR_2"/>
    <property type="match status" value="1"/>
</dbReference>
<feature type="domain" description="HTH tetR-type" evidence="5">
    <location>
        <begin position="10"/>
        <end position="70"/>
    </location>
</feature>
<dbReference type="Gene3D" id="1.10.10.60">
    <property type="entry name" value="Homeodomain-like"/>
    <property type="match status" value="1"/>
</dbReference>